<reference evidence="5 6" key="1">
    <citation type="submission" date="2024-08" db="EMBL/GenBank/DDBJ databases">
        <authorList>
            <person name="Lu H."/>
        </authorList>
    </citation>
    <scope>NUCLEOTIDE SEQUENCE [LARGE SCALE GENOMIC DNA]</scope>
    <source>
        <strain evidence="5 6">LKC17W</strain>
    </source>
</reference>
<dbReference type="Proteomes" id="UP001606301">
    <property type="component" value="Unassembled WGS sequence"/>
</dbReference>
<evidence type="ECO:0000313" key="5">
    <source>
        <dbReference type="EMBL" id="MFG6441890.1"/>
    </source>
</evidence>
<dbReference type="InterPro" id="IPR029063">
    <property type="entry name" value="SAM-dependent_MTases_sf"/>
</dbReference>
<dbReference type="SUPFAM" id="SSF53335">
    <property type="entry name" value="S-adenosyl-L-methionine-dependent methyltransferases"/>
    <property type="match status" value="1"/>
</dbReference>
<comment type="caution">
    <text evidence="5">The sequence shown here is derived from an EMBL/GenBank/DDBJ whole genome shotgun (WGS) entry which is preliminary data.</text>
</comment>
<gene>
    <name evidence="5" type="ORF">ACG0Z3_14490</name>
</gene>
<evidence type="ECO:0000256" key="1">
    <source>
        <dbReference type="ARBA" id="ARBA00022603"/>
    </source>
</evidence>
<proteinExistence type="predicted"/>
<dbReference type="CDD" id="cd02440">
    <property type="entry name" value="AdoMet_MTases"/>
    <property type="match status" value="1"/>
</dbReference>
<dbReference type="Gene3D" id="3.40.50.150">
    <property type="entry name" value="Vaccinia Virus protein VP39"/>
    <property type="match status" value="1"/>
</dbReference>
<dbReference type="GO" id="GO:0008168">
    <property type="term" value="F:methyltransferase activity"/>
    <property type="evidence" value="ECO:0007669"/>
    <property type="project" value="UniProtKB-KW"/>
</dbReference>
<accession>A0ABW7FKM9</accession>
<keyword evidence="6" id="KW-1185">Reference proteome</keyword>
<evidence type="ECO:0000256" key="3">
    <source>
        <dbReference type="ARBA" id="ARBA00022691"/>
    </source>
</evidence>
<feature type="domain" description="Methyltransferase type 11" evidence="4">
    <location>
        <begin position="58"/>
        <end position="154"/>
    </location>
</feature>
<dbReference type="PROSITE" id="PS01184">
    <property type="entry name" value="UBIE_2"/>
    <property type="match status" value="1"/>
</dbReference>
<protein>
    <submittedName>
        <fullName evidence="5">Class I SAM-dependent methyltransferase</fullName>
        <ecNumber evidence="5">2.1.1.-</ecNumber>
    </submittedName>
</protein>
<dbReference type="GO" id="GO:0032259">
    <property type="term" value="P:methylation"/>
    <property type="evidence" value="ECO:0007669"/>
    <property type="project" value="UniProtKB-KW"/>
</dbReference>
<dbReference type="EMBL" id="JBIGHW010000007">
    <property type="protein sequence ID" value="MFG6441890.1"/>
    <property type="molecule type" value="Genomic_DNA"/>
</dbReference>
<evidence type="ECO:0000256" key="2">
    <source>
        <dbReference type="ARBA" id="ARBA00022679"/>
    </source>
</evidence>
<dbReference type="PANTHER" id="PTHR42912">
    <property type="entry name" value="METHYLTRANSFERASE"/>
    <property type="match status" value="1"/>
</dbReference>
<keyword evidence="3" id="KW-0949">S-adenosyl-L-methionine</keyword>
<dbReference type="InterPro" id="IPR013216">
    <property type="entry name" value="Methyltransf_11"/>
</dbReference>
<evidence type="ECO:0000313" key="6">
    <source>
        <dbReference type="Proteomes" id="UP001606301"/>
    </source>
</evidence>
<organism evidence="5 6">
    <name type="scientific">Pelomonas margarita</name>
    <dbReference type="NCBI Taxonomy" id="3299031"/>
    <lineage>
        <taxon>Bacteria</taxon>
        <taxon>Pseudomonadati</taxon>
        <taxon>Pseudomonadota</taxon>
        <taxon>Betaproteobacteria</taxon>
        <taxon>Burkholderiales</taxon>
        <taxon>Sphaerotilaceae</taxon>
        <taxon>Roseateles</taxon>
    </lineage>
</organism>
<keyword evidence="2 5" id="KW-0808">Transferase</keyword>
<keyword evidence="1 5" id="KW-0489">Methyltransferase</keyword>
<name>A0ABW7FKM9_9BURK</name>
<dbReference type="InterPro" id="IPR050508">
    <property type="entry name" value="Methyltransf_Superfamily"/>
</dbReference>
<sequence length="240" mass="26655">MTTIQPSPAATRKLAFVPETRFGLWFLSTATWRIHVLGRALSDLQRMAPDIPAGGVMLDIGTGQGHSLPELAERFKPCHIHALDPEPDFAQRCGAMRDAAGVPVTLHQAHAERIPLPDASVDTVLCHQTLHHIVDQTSALAEVFRVLKPGGRLLLAESTRAYIHSWIIRLLFRHPMHVQRSAPEFLDMLRAAGFELSDECISTPYLWWSRSDLGALEWLGFGVPKVREETLLNAAALKPL</sequence>
<dbReference type="InterPro" id="IPR023576">
    <property type="entry name" value="UbiE/COQ5_MeTrFase_CS"/>
</dbReference>
<dbReference type="RefSeq" id="WP_394398587.1">
    <property type="nucleotide sequence ID" value="NZ_JBIGHW010000007.1"/>
</dbReference>
<evidence type="ECO:0000259" key="4">
    <source>
        <dbReference type="Pfam" id="PF08241"/>
    </source>
</evidence>
<dbReference type="Pfam" id="PF08241">
    <property type="entry name" value="Methyltransf_11"/>
    <property type="match status" value="1"/>
</dbReference>
<dbReference type="EC" id="2.1.1.-" evidence="5"/>